<dbReference type="EMBL" id="JABBGC010000002">
    <property type="protein sequence ID" value="NML40108.1"/>
    <property type="molecule type" value="Genomic_DNA"/>
</dbReference>
<dbReference type="Proteomes" id="UP000583266">
    <property type="component" value="Unassembled WGS sequence"/>
</dbReference>
<evidence type="ECO:0000313" key="2">
    <source>
        <dbReference type="Proteomes" id="UP000583266"/>
    </source>
</evidence>
<keyword evidence="2" id="KW-1185">Reference proteome</keyword>
<protein>
    <submittedName>
        <fullName evidence="1">Uncharacterized protein</fullName>
    </submittedName>
</protein>
<dbReference type="RefSeq" id="WP_169227143.1">
    <property type="nucleotide sequence ID" value="NZ_JABBGC010000002.1"/>
</dbReference>
<evidence type="ECO:0000313" key="1">
    <source>
        <dbReference type="EMBL" id="NML40108.1"/>
    </source>
</evidence>
<dbReference type="AlphaFoldDB" id="A0A848GWS0"/>
<sequence>MDQTPFQVQPLRPASFLRKLFRQPVEENAVVEINNLLATRELGLITIADLQHITQKYKLDVFKAFALNMQEFYVVYFHFALHRGKPDLDKELVCLQQLLQLPDEHVLPFHQQIGEPYFRQAVQDAIKDGMYSPADQVKLASLAKTLRLPHDLTDMTSQKLREEALHKRLASVIKSKRLSPTMKMDLLTFAKNLGIDLLKDTEVKKQLSDFEKWWELENSPLPVLRAMIDLTRNELCHFEMDRVCWYEDRVIRRGVSVPTLIKKGTACLTDKQLIFINEEGTSKIRLEKILRLVHNANGIEIIKDSGRNPTLYLGDETEPFYIILKQLINQNKQGSNL</sequence>
<accession>A0A848GWS0</accession>
<organism evidence="1 2">
    <name type="scientific">Chitinophaga fulva</name>
    <dbReference type="NCBI Taxonomy" id="2728842"/>
    <lineage>
        <taxon>Bacteria</taxon>
        <taxon>Pseudomonadati</taxon>
        <taxon>Bacteroidota</taxon>
        <taxon>Chitinophagia</taxon>
        <taxon>Chitinophagales</taxon>
        <taxon>Chitinophagaceae</taxon>
        <taxon>Chitinophaga</taxon>
    </lineage>
</organism>
<gene>
    <name evidence="1" type="ORF">HHL17_23110</name>
</gene>
<proteinExistence type="predicted"/>
<name>A0A848GWS0_9BACT</name>
<reference evidence="1 2" key="1">
    <citation type="submission" date="2020-04" db="EMBL/GenBank/DDBJ databases">
        <title>Chitinophaga sp. G-6-1-13 sp. nov., isolated from soil.</title>
        <authorList>
            <person name="Dahal R.H."/>
            <person name="Chaudhary D.K."/>
        </authorList>
    </citation>
    <scope>NUCLEOTIDE SEQUENCE [LARGE SCALE GENOMIC DNA]</scope>
    <source>
        <strain evidence="1 2">G-6-1-13</strain>
    </source>
</reference>
<comment type="caution">
    <text evidence="1">The sequence shown here is derived from an EMBL/GenBank/DDBJ whole genome shotgun (WGS) entry which is preliminary data.</text>
</comment>